<evidence type="ECO:0000313" key="4">
    <source>
        <dbReference type="EMBL" id="MDT8897147.1"/>
    </source>
</evidence>
<comment type="caution">
    <text evidence="4">The sequence shown here is derived from an EMBL/GenBank/DDBJ whole genome shotgun (WGS) entry which is preliminary data.</text>
</comment>
<dbReference type="Pfam" id="PF01553">
    <property type="entry name" value="Acyltransferase"/>
    <property type="match status" value="1"/>
</dbReference>
<dbReference type="SMART" id="SM00563">
    <property type="entry name" value="PlsC"/>
    <property type="match status" value="1"/>
</dbReference>
<reference evidence="4 5" key="1">
    <citation type="submission" date="2023-07" db="EMBL/GenBank/DDBJ databases">
        <title>Novel species of Thermanaerothrix with wide hydrolytic capabilities.</title>
        <authorList>
            <person name="Zayulina K.S."/>
            <person name="Podosokorskaya O.A."/>
            <person name="Elcheninov A.G."/>
        </authorList>
    </citation>
    <scope>NUCLEOTIDE SEQUENCE [LARGE SCALE GENOMIC DNA]</scope>
    <source>
        <strain evidence="4 5">4228-RoL</strain>
    </source>
</reference>
<dbReference type="SUPFAM" id="SSF69593">
    <property type="entry name" value="Glycerol-3-phosphate (1)-acyltransferase"/>
    <property type="match status" value="1"/>
</dbReference>
<dbReference type="CDD" id="cd07989">
    <property type="entry name" value="LPLAT_AGPAT-like"/>
    <property type="match status" value="1"/>
</dbReference>
<dbReference type="GO" id="GO:0016746">
    <property type="term" value="F:acyltransferase activity"/>
    <property type="evidence" value="ECO:0007669"/>
    <property type="project" value="UniProtKB-KW"/>
</dbReference>
<dbReference type="EMBL" id="JAUHMF010000001">
    <property type="protein sequence ID" value="MDT8897147.1"/>
    <property type="molecule type" value="Genomic_DNA"/>
</dbReference>
<dbReference type="PANTHER" id="PTHR10434:SF11">
    <property type="entry name" value="1-ACYL-SN-GLYCEROL-3-PHOSPHATE ACYLTRANSFERASE"/>
    <property type="match status" value="1"/>
</dbReference>
<feature type="domain" description="Phospholipid/glycerol acyltransferase" evidence="3">
    <location>
        <begin position="53"/>
        <end position="165"/>
    </location>
</feature>
<evidence type="ECO:0000256" key="2">
    <source>
        <dbReference type="ARBA" id="ARBA00023315"/>
    </source>
</evidence>
<protein>
    <submittedName>
        <fullName evidence="4">Lysophospholipid acyltransferase family protein</fullName>
    </submittedName>
</protein>
<accession>A0ABU3NK21</accession>
<sequence>MLTYTQSSLERIRFPMLSEKILYWASKPVVRTFVALALKMEIRRPSPFPQGGKIFAANHPSTADPFFVAAAVREQAFILINNLLFQVPLFGTYLRLSGHIPVKVGEGQSAIDSALKHLAAGHNIMIFPEGDLSPAEGGFHKPRTGVARLALASGAPVIPIGIHLQRERLHFIRSTVRGEVTYGRWYLSGPYKVTVGTPLHFEGNVEDRPLVRSVAETIMHHIIELARESENRLNPIQSRLDLAQQVG</sequence>
<evidence type="ECO:0000256" key="1">
    <source>
        <dbReference type="ARBA" id="ARBA00022679"/>
    </source>
</evidence>
<gene>
    <name evidence="4" type="ORF">QYE77_02630</name>
</gene>
<proteinExistence type="predicted"/>
<dbReference type="InterPro" id="IPR002123">
    <property type="entry name" value="Plipid/glycerol_acylTrfase"/>
</dbReference>
<dbReference type="Proteomes" id="UP001254165">
    <property type="component" value="Unassembled WGS sequence"/>
</dbReference>
<dbReference type="PANTHER" id="PTHR10434">
    <property type="entry name" value="1-ACYL-SN-GLYCEROL-3-PHOSPHATE ACYLTRANSFERASE"/>
    <property type="match status" value="1"/>
</dbReference>
<keyword evidence="1" id="KW-0808">Transferase</keyword>
<dbReference type="RefSeq" id="WP_315623797.1">
    <property type="nucleotide sequence ID" value="NZ_JAUHMF010000001.1"/>
</dbReference>
<name>A0ABU3NK21_9CHLR</name>
<keyword evidence="2 4" id="KW-0012">Acyltransferase</keyword>
<evidence type="ECO:0000259" key="3">
    <source>
        <dbReference type="SMART" id="SM00563"/>
    </source>
</evidence>
<evidence type="ECO:0000313" key="5">
    <source>
        <dbReference type="Proteomes" id="UP001254165"/>
    </source>
</evidence>
<keyword evidence="5" id="KW-1185">Reference proteome</keyword>
<organism evidence="4 5">
    <name type="scientific">Thermanaerothrix solaris</name>
    <dbReference type="NCBI Taxonomy" id="3058434"/>
    <lineage>
        <taxon>Bacteria</taxon>
        <taxon>Bacillati</taxon>
        <taxon>Chloroflexota</taxon>
        <taxon>Anaerolineae</taxon>
        <taxon>Anaerolineales</taxon>
        <taxon>Anaerolineaceae</taxon>
        <taxon>Thermanaerothrix</taxon>
    </lineage>
</organism>